<keyword evidence="1" id="KW-1133">Transmembrane helix</keyword>
<sequence length="56" mass="6518">MELKSEMYTPKIVADRLGVTLIQYLKRCIIKLRTLKIIHSVLYSVVLILAIDYSNH</sequence>
<organism evidence="2 3">
    <name type="scientific">Bacillus nitratireducens</name>
    <dbReference type="NCBI Taxonomy" id="2026193"/>
    <lineage>
        <taxon>Bacteria</taxon>
        <taxon>Bacillati</taxon>
        <taxon>Bacillota</taxon>
        <taxon>Bacilli</taxon>
        <taxon>Bacillales</taxon>
        <taxon>Bacillaceae</taxon>
        <taxon>Bacillus</taxon>
        <taxon>Bacillus cereus group</taxon>
    </lineage>
</organism>
<name>A0ABU6PKX7_9BACI</name>
<gene>
    <name evidence="2" type="ORF">P9485_30260</name>
</gene>
<evidence type="ECO:0000313" key="2">
    <source>
        <dbReference type="EMBL" id="MED4681955.1"/>
    </source>
</evidence>
<keyword evidence="1" id="KW-0812">Transmembrane</keyword>
<feature type="transmembrane region" description="Helical" evidence="1">
    <location>
        <begin position="34"/>
        <end position="51"/>
    </location>
</feature>
<keyword evidence="1" id="KW-0472">Membrane</keyword>
<dbReference type="Proteomes" id="UP001336122">
    <property type="component" value="Unassembled WGS sequence"/>
</dbReference>
<evidence type="ECO:0000256" key="1">
    <source>
        <dbReference type="SAM" id="Phobius"/>
    </source>
</evidence>
<protein>
    <submittedName>
        <fullName evidence="2">Uncharacterized protein</fullName>
    </submittedName>
</protein>
<evidence type="ECO:0000313" key="3">
    <source>
        <dbReference type="Proteomes" id="UP001336122"/>
    </source>
</evidence>
<proteinExistence type="predicted"/>
<comment type="caution">
    <text evidence="2">The sequence shown here is derived from an EMBL/GenBank/DDBJ whole genome shotgun (WGS) entry which is preliminary data.</text>
</comment>
<accession>A0ABU6PKX7</accession>
<reference evidence="2 3" key="1">
    <citation type="submission" date="2023-03" db="EMBL/GenBank/DDBJ databases">
        <title>Bacillus Genome Sequencing.</title>
        <authorList>
            <person name="Dunlap C."/>
        </authorList>
    </citation>
    <scope>NUCLEOTIDE SEQUENCE [LARGE SCALE GENOMIC DNA]</scope>
    <source>
        <strain evidence="2 3">NRS-319</strain>
    </source>
</reference>
<dbReference type="RefSeq" id="WP_229193674.1">
    <property type="nucleotide sequence ID" value="NZ_JARTIK010000065.1"/>
</dbReference>
<dbReference type="EMBL" id="JARTIK010000065">
    <property type="protein sequence ID" value="MED4681955.1"/>
    <property type="molecule type" value="Genomic_DNA"/>
</dbReference>
<keyword evidence="3" id="KW-1185">Reference proteome</keyword>